<sequence>MSIAPPVGLLVLDPVEHKVTYQHYPSKAVRDELFLTRSGALLPLEAESR</sequence>
<evidence type="ECO:0000313" key="2">
    <source>
        <dbReference type="Proteomes" id="UP001161497"/>
    </source>
</evidence>
<accession>A0ABM9IEQ1</accession>
<dbReference type="Proteomes" id="UP001161497">
    <property type="component" value="Chromosome"/>
</dbReference>
<gene>
    <name evidence="1" type="ORF">MFUM_1860</name>
</gene>
<dbReference type="EMBL" id="OX458932">
    <property type="protein sequence ID" value="CAI9086183.1"/>
    <property type="molecule type" value="Genomic_DNA"/>
</dbReference>
<proteinExistence type="predicted"/>
<keyword evidence="2" id="KW-1185">Reference proteome</keyword>
<dbReference type="RefSeq" id="WP_009059120.1">
    <property type="nucleotide sequence ID" value="NZ_OX458932.1"/>
</dbReference>
<organism evidence="1 2">
    <name type="scientific">Candidatus Methylacidiphilum fumarolicum</name>
    <dbReference type="NCBI Taxonomy" id="591154"/>
    <lineage>
        <taxon>Bacteria</taxon>
        <taxon>Pseudomonadati</taxon>
        <taxon>Verrucomicrobiota</taxon>
        <taxon>Methylacidiphilae</taxon>
        <taxon>Methylacidiphilales</taxon>
        <taxon>Methylacidiphilaceae</taxon>
        <taxon>Methylacidiphilum (ex Ratnadevi et al. 2023)</taxon>
    </lineage>
</organism>
<reference evidence="1" key="1">
    <citation type="submission" date="2023-03" db="EMBL/GenBank/DDBJ databases">
        <authorList>
            <person name="Cremers G."/>
            <person name="Picone N."/>
        </authorList>
    </citation>
    <scope>NUCLEOTIDE SEQUENCE</scope>
    <source>
        <strain evidence="1">Sample_alias</strain>
    </source>
</reference>
<name>A0ABM9IEQ1_9BACT</name>
<protein>
    <submittedName>
        <fullName evidence="1">Uncharacterized protein</fullName>
    </submittedName>
</protein>
<evidence type="ECO:0000313" key="1">
    <source>
        <dbReference type="EMBL" id="CAI9086183.1"/>
    </source>
</evidence>